<organism evidence="7">
    <name type="scientific">marine sediment metagenome</name>
    <dbReference type="NCBI Taxonomy" id="412755"/>
    <lineage>
        <taxon>unclassified sequences</taxon>
        <taxon>metagenomes</taxon>
        <taxon>ecological metagenomes</taxon>
    </lineage>
</organism>
<dbReference type="Gene3D" id="3.10.580.10">
    <property type="entry name" value="CBS-domain"/>
    <property type="match status" value="1"/>
</dbReference>
<dbReference type="Pfam" id="PF00571">
    <property type="entry name" value="CBS"/>
    <property type="match status" value="2"/>
</dbReference>
<dbReference type="PANTHER" id="PTHR22777:SF32">
    <property type="entry name" value="UPF0053 INNER MEMBRANE PROTEIN YFJD"/>
    <property type="match status" value="1"/>
</dbReference>
<dbReference type="SUPFAM" id="SSF56176">
    <property type="entry name" value="FAD-binding/transporter-associated domain-like"/>
    <property type="match status" value="1"/>
</dbReference>
<comment type="subcellular location">
    <subcellularLocation>
        <location evidence="1">Cell membrane</location>
        <topology evidence="1">Multi-pass membrane protein</topology>
    </subcellularLocation>
</comment>
<dbReference type="FunFam" id="3.10.580.10:FF:000002">
    <property type="entry name" value="Magnesium/cobalt efflux protein CorC"/>
    <property type="match status" value="1"/>
</dbReference>
<sequence length="254" mass="29250">MKSFFEKLMGKSAEDEESNLSRLDRRAQEMIRGIVDLSDTNVKEIMVPRIDVISISLDTPITEIISTISEYGHSRVPVYHENIDNVVGILYAKDLLCYKLQENNLQLEKIIRPAYFVPESKKLNSLLREFQRRRVHIAVVVDEYGGTSGIVCLEDVIEEIVGEIQDEFDNETEEILKVSEDVYLCDGRTNLETLSEALGRKLPYDDFDTLGGFVFDLFGKIPVKYEKMSFSNRDLSIQNMYVHKINTIKIFLHN</sequence>
<dbReference type="Pfam" id="PF03471">
    <property type="entry name" value="CorC_HlyC"/>
    <property type="match status" value="1"/>
</dbReference>
<dbReference type="PANTHER" id="PTHR22777">
    <property type="entry name" value="HEMOLYSIN-RELATED"/>
    <property type="match status" value="1"/>
</dbReference>
<dbReference type="InterPro" id="IPR046342">
    <property type="entry name" value="CBS_dom_sf"/>
</dbReference>
<gene>
    <name evidence="7" type="ORF">LCGC14_2528040</name>
</gene>
<keyword evidence="3" id="KW-0472">Membrane</keyword>
<reference evidence="7" key="1">
    <citation type="journal article" date="2015" name="Nature">
        <title>Complex archaea that bridge the gap between prokaryotes and eukaryotes.</title>
        <authorList>
            <person name="Spang A."/>
            <person name="Saw J.H."/>
            <person name="Jorgensen S.L."/>
            <person name="Zaremba-Niedzwiedzka K."/>
            <person name="Martijn J."/>
            <person name="Lind A.E."/>
            <person name="van Eijk R."/>
            <person name="Schleper C."/>
            <person name="Guy L."/>
            <person name="Ettema T.J."/>
        </authorList>
    </citation>
    <scope>NUCLEOTIDE SEQUENCE</scope>
</reference>
<dbReference type="InterPro" id="IPR044751">
    <property type="entry name" value="Ion_transp-like_CBS"/>
</dbReference>
<accession>A0A0F9D626</accession>
<dbReference type="SUPFAM" id="SSF54631">
    <property type="entry name" value="CBS-domain pair"/>
    <property type="match status" value="1"/>
</dbReference>
<feature type="domain" description="CBS" evidence="6">
    <location>
        <begin position="46"/>
        <end position="105"/>
    </location>
</feature>
<dbReference type="SMART" id="SM00116">
    <property type="entry name" value="CBS"/>
    <property type="match status" value="2"/>
</dbReference>
<dbReference type="CDD" id="cd04590">
    <property type="entry name" value="CBS_pair_CorC_HlyC_assoc"/>
    <property type="match status" value="1"/>
</dbReference>
<protein>
    <recommendedName>
        <fullName evidence="6">CBS domain-containing protein</fullName>
    </recommendedName>
</protein>
<comment type="caution">
    <text evidence="7">The sequence shown here is derived from an EMBL/GenBank/DDBJ whole genome shotgun (WGS) entry which is preliminary data.</text>
</comment>
<dbReference type="EMBL" id="LAZR01040951">
    <property type="protein sequence ID" value="KKL13211.1"/>
    <property type="molecule type" value="Genomic_DNA"/>
</dbReference>
<name>A0A0F9D626_9ZZZZ</name>
<dbReference type="AlphaFoldDB" id="A0A0F9D626"/>
<feature type="domain" description="CBS" evidence="6">
    <location>
        <begin position="110"/>
        <end position="167"/>
    </location>
</feature>
<evidence type="ECO:0000256" key="2">
    <source>
        <dbReference type="ARBA" id="ARBA00006337"/>
    </source>
</evidence>
<keyword evidence="5" id="KW-0129">CBS domain</keyword>
<dbReference type="PROSITE" id="PS51371">
    <property type="entry name" value="CBS"/>
    <property type="match status" value="2"/>
</dbReference>
<keyword evidence="4" id="KW-0677">Repeat</keyword>
<dbReference type="InterPro" id="IPR005170">
    <property type="entry name" value="Transptr-assoc_dom"/>
</dbReference>
<keyword evidence="3" id="KW-1003">Cell membrane</keyword>
<evidence type="ECO:0000313" key="7">
    <source>
        <dbReference type="EMBL" id="KKL13211.1"/>
    </source>
</evidence>
<evidence type="ECO:0000256" key="3">
    <source>
        <dbReference type="ARBA" id="ARBA00022475"/>
    </source>
</evidence>
<evidence type="ECO:0000256" key="1">
    <source>
        <dbReference type="ARBA" id="ARBA00004651"/>
    </source>
</evidence>
<dbReference type="InterPro" id="IPR000644">
    <property type="entry name" value="CBS_dom"/>
</dbReference>
<dbReference type="InterPro" id="IPR036318">
    <property type="entry name" value="FAD-bd_PCMH-like_sf"/>
</dbReference>
<comment type="similarity">
    <text evidence="2">Belongs to the UPF0053 family.</text>
</comment>
<dbReference type="GO" id="GO:0005886">
    <property type="term" value="C:plasma membrane"/>
    <property type="evidence" value="ECO:0007669"/>
    <property type="project" value="UniProtKB-SubCell"/>
</dbReference>
<dbReference type="Gene3D" id="3.30.465.10">
    <property type="match status" value="1"/>
</dbReference>
<dbReference type="InterPro" id="IPR016169">
    <property type="entry name" value="FAD-bd_PCMH_sub2"/>
</dbReference>
<dbReference type="SMART" id="SM01091">
    <property type="entry name" value="CorC_HlyC"/>
    <property type="match status" value="1"/>
</dbReference>
<dbReference type="GO" id="GO:0050660">
    <property type="term" value="F:flavin adenine dinucleotide binding"/>
    <property type="evidence" value="ECO:0007669"/>
    <property type="project" value="InterPro"/>
</dbReference>
<evidence type="ECO:0000259" key="6">
    <source>
        <dbReference type="PROSITE" id="PS51371"/>
    </source>
</evidence>
<evidence type="ECO:0000256" key="5">
    <source>
        <dbReference type="ARBA" id="ARBA00023122"/>
    </source>
</evidence>
<proteinExistence type="inferred from homology"/>
<evidence type="ECO:0000256" key="4">
    <source>
        <dbReference type="ARBA" id="ARBA00022737"/>
    </source>
</evidence>